<feature type="compositionally biased region" description="Basic and acidic residues" evidence="4">
    <location>
        <begin position="11"/>
        <end position="20"/>
    </location>
</feature>
<feature type="region of interest" description="Disordered" evidence="4">
    <location>
        <begin position="1"/>
        <end position="54"/>
    </location>
</feature>
<keyword evidence="1" id="KW-0304">Gas vesicle</keyword>
<sequence>MPEGAATAPASDERPADGEGRYLYCAVRIEDEGGGVDSGDGGDGSDDAGRRALDATGVDDEPVFLIEADGVGLVAHERAEPYDDDDPTVVRRWLLAHQRVIDAASEEFGTPIPFRFDTLVRGDDESVRGLVDDRREAFVGHLDELRGCREYRIEVASDPEAVEAAVLREDEDLAALRERAEEAEGGTGHLLEKQYEQRLARARRERGGDRTDALAARLAEHAREVRALPRDRQTAGLVEREDRDTLARLAVLATEDGADAIGGVLDDVASEDGVEVRYTGPWPPYTFAPTLEGDDDGAA</sequence>
<dbReference type="GeneID" id="79314386"/>
<evidence type="ECO:0000256" key="1">
    <source>
        <dbReference type="ARBA" id="ARBA00022987"/>
    </source>
</evidence>
<organism evidence="5 6">
    <name type="scientific">Halomarina halobia</name>
    <dbReference type="NCBI Taxonomy" id="3033386"/>
    <lineage>
        <taxon>Archaea</taxon>
        <taxon>Methanobacteriati</taxon>
        <taxon>Methanobacteriota</taxon>
        <taxon>Stenosarchaea group</taxon>
        <taxon>Halobacteria</taxon>
        <taxon>Halobacteriales</taxon>
        <taxon>Natronomonadaceae</taxon>
        <taxon>Halomarina</taxon>
    </lineage>
</organism>
<dbReference type="Proteomes" id="UP001596547">
    <property type="component" value="Unassembled WGS sequence"/>
</dbReference>
<dbReference type="GO" id="GO:0031411">
    <property type="term" value="C:gas vesicle"/>
    <property type="evidence" value="ECO:0007669"/>
    <property type="project" value="UniProtKB-SubCell"/>
</dbReference>
<dbReference type="Pfam" id="PF06386">
    <property type="entry name" value="GvpL_GvpF"/>
    <property type="match status" value="1"/>
</dbReference>
<dbReference type="NCBIfam" id="NF045778">
    <property type="entry name" value="gas_vesic_GvpL"/>
    <property type="match status" value="1"/>
</dbReference>
<dbReference type="AlphaFoldDB" id="A0ABD6A469"/>
<proteinExistence type="inferred from homology"/>
<comment type="subcellular location">
    <subcellularLocation>
        <location evidence="2">Gas vesicle</location>
    </subcellularLocation>
</comment>
<dbReference type="RefSeq" id="WP_276304821.1">
    <property type="nucleotide sequence ID" value="NZ_CP119992.1"/>
</dbReference>
<dbReference type="PANTHER" id="PTHR36852">
    <property type="entry name" value="PROTEIN GVPL 2"/>
    <property type="match status" value="1"/>
</dbReference>
<evidence type="ECO:0000256" key="2">
    <source>
        <dbReference type="ARBA" id="ARBA00035108"/>
    </source>
</evidence>
<evidence type="ECO:0000313" key="5">
    <source>
        <dbReference type="EMBL" id="MFC7315421.1"/>
    </source>
</evidence>
<evidence type="ECO:0000256" key="4">
    <source>
        <dbReference type="SAM" id="MobiDB-lite"/>
    </source>
</evidence>
<comment type="similarity">
    <text evidence="3">Belongs to the gas vesicle GvpF/GvpL family.</text>
</comment>
<gene>
    <name evidence="5" type="primary">gvpL</name>
    <name evidence="5" type="ORF">ACFQPE_01245</name>
</gene>
<evidence type="ECO:0000256" key="3">
    <source>
        <dbReference type="ARBA" id="ARBA00035643"/>
    </source>
</evidence>
<name>A0ABD6A469_9EURY</name>
<protein>
    <submittedName>
        <fullName evidence="5">Gas vesicle protein GvpL</fullName>
    </submittedName>
</protein>
<comment type="caution">
    <text evidence="5">The sequence shown here is derived from an EMBL/GenBank/DDBJ whole genome shotgun (WGS) entry which is preliminary data.</text>
</comment>
<dbReference type="InterPro" id="IPR054796">
    <property type="entry name" value="Gas_vesic_GvpL"/>
</dbReference>
<accession>A0ABD6A469</accession>
<reference evidence="5 6" key="1">
    <citation type="journal article" date="2019" name="Int. J. Syst. Evol. Microbiol.">
        <title>The Global Catalogue of Microorganisms (GCM) 10K type strain sequencing project: providing services to taxonomists for standard genome sequencing and annotation.</title>
        <authorList>
            <consortium name="The Broad Institute Genomics Platform"/>
            <consortium name="The Broad Institute Genome Sequencing Center for Infectious Disease"/>
            <person name="Wu L."/>
            <person name="Ma J."/>
        </authorList>
    </citation>
    <scope>NUCLEOTIDE SEQUENCE [LARGE SCALE GENOMIC DNA]</scope>
    <source>
        <strain evidence="5 6">PSR21</strain>
    </source>
</reference>
<dbReference type="PANTHER" id="PTHR36852:SF1">
    <property type="entry name" value="PROTEIN GVPL 2"/>
    <property type="match status" value="1"/>
</dbReference>
<keyword evidence="6" id="KW-1185">Reference proteome</keyword>
<dbReference type="InterPro" id="IPR009430">
    <property type="entry name" value="GvpL/GvpF"/>
</dbReference>
<evidence type="ECO:0000313" key="6">
    <source>
        <dbReference type="Proteomes" id="UP001596547"/>
    </source>
</evidence>
<dbReference type="EMBL" id="JBHTBF010000001">
    <property type="protein sequence ID" value="MFC7315421.1"/>
    <property type="molecule type" value="Genomic_DNA"/>
</dbReference>